<comment type="caution">
    <text evidence="1">The sequence shown here is derived from an EMBL/GenBank/DDBJ whole genome shotgun (WGS) entry which is preliminary data.</text>
</comment>
<dbReference type="STRING" id="371042.NG99_16960"/>
<dbReference type="AlphaFoldDB" id="A0A0A3Z0U9"/>
<proteinExistence type="predicted"/>
<dbReference type="Proteomes" id="UP000030351">
    <property type="component" value="Unassembled WGS sequence"/>
</dbReference>
<evidence type="ECO:0000313" key="1">
    <source>
        <dbReference type="EMBL" id="KGT91256.1"/>
    </source>
</evidence>
<dbReference type="EMBL" id="JRUQ01000048">
    <property type="protein sequence ID" value="KGT91256.1"/>
    <property type="molecule type" value="Genomic_DNA"/>
</dbReference>
<evidence type="ECO:0000313" key="2">
    <source>
        <dbReference type="Proteomes" id="UP000030351"/>
    </source>
</evidence>
<protein>
    <submittedName>
        <fullName evidence="1">Uncharacterized protein</fullName>
    </submittedName>
</protein>
<name>A0A0A3Z0U9_9GAMM</name>
<sequence length="60" mass="6855">MELTKEDQHTIEQYIRQAHGGYTGPVGIWMDRLVDLHMAYSRMIVSMALVAARYESKGKA</sequence>
<organism evidence="1 2">
    <name type="scientific">Erwinia typographi</name>
    <dbReference type="NCBI Taxonomy" id="371042"/>
    <lineage>
        <taxon>Bacteria</taxon>
        <taxon>Pseudomonadati</taxon>
        <taxon>Pseudomonadota</taxon>
        <taxon>Gammaproteobacteria</taxon>
        <taxon>Enterobacterales</taxon>
        <taxon>Erwiniaceae</taxon>
        <taxon>Erwinia</taxon>
    </lineage>
</organism>
<gene>
    <name evidence="1" type="ORF">NG99_16960</name>
</gene>
<keyword evidence="2" id="KW-1185">Reference proteome</keyword>
<dbReference type="RefSeq" id="WP_034895504.1">
    <property type="nucleotide sequence ID" value="NZ_JRUQ01000048.1"/>
</dbReference>
<reference evidence="1 2" key="1">
    <citation type="submission" date="2014-10" db="EMBL/GenBank/DDBJ databases">
        <title>Genome sequence of Erwinia typographi M043b.</title>
        <authorList>
            <person name="Chan K.-G."/>
            <person name="Tan W.-S."/>
        </authorList>
    </citation>
    <scope>NUCLEOTIDE SEQUENCE [LARGE SCALE GENOMIC DNA]</scope>
    <source>
        <strain evidence="1 2">M043b</strain>
    </source>
</reference>
<accession>A0A0A3Z0U9</accession>
<dbReference type="OrthoDB" id="6507133at2"/>